<evidence type="ECO:0000259" key="3">
    <source>
        <dbReference type="SMART" id="SM00642"/>
    </source>
</evidence>
<dbReference type="FunFam" id="3.90.400.10:FF:000001">
    <property type="entry name" value="Maltase A3, isoform A"/>
    <property type="match status" value="1"/>
</dbReference>
<dbReference type="InterPro" id="IPR045857">
    <property type="entry name" value="O16G_dom_2"/>
</dbReference>
<feature type="signal peptide" evidence="2">
    <location>
        <begin position="1"/>
        <end position="25"/>
    </location>
</feature>
<dbReference type="PANTHER" id="PTHR10357:SF179">
    <property type="entry name" value="NEUTRAL AND BASIC AMINO ACID TRANSPORT PROTEIN RBAT"/>
    <property type="match status" value="1"/>
</dbReference>
<dbReference type="GO" id="GO:0005975">
    <property type="term" value="P:carbohydrate metabolic process"/>
    <property type="evidence" value="ECO:0007669"/>
    <property type="project" value="InterPro"/>
</dbReference>
<dbReference type="SMART" id="SM00642">
    <property type="entry name" value="Aamy"/>
    <property type="match status" value="1"/>
</dbReference>
<evidence type="ECO:0000256" key="2">
    <source>
        <dbReference type="SAM" id="SignalP"/>
    </source>
</evidence>
<proteinExistence type="predicted"/>
<dbReference type="Proteomes" id="UP001233172">
    <property type="component" value="Unassembled WGS sequence"/>
</dbReference>
<dbReference type="EMBL" id="JASAOG010000132">
    <property type="protein sequence ID" value="KAK0048898.1"/>
    <property type="molecule type" value="Genomic_DNA"/>
</dbReference>
<dbReference type="Gene3D" id="3.20.20.80">
    <property type="entry name" value="Glycosidases"/>
    <property type="match status" value="1"/>
</dbReference>
<dbReference type="InterPro" id="IPR006047">
    <property type="entry name" value="GH13_cat_dom"/>
</dbReference>
<reference evidence="4" key="1">
    <citation type="journal article" date="2023" name="PLoS Negl. Trop. Dis.">
        <title>A genome sequence for Biomphalaria pfeifferi, the major vector snail for the human-infecting parasite Schistosoma mansoni.</title>
        <authorList>
            <person name="Bu L."/>
            <person name="Lu L."/>
            <person name="Laidemitt M.R."/>
            <person name="Zhang S.M."/>
            <person name="Mutuku M."/>
            <person name="Mkoji G."/>
            <person name="Steinauer M."/>
            <person name="Loker E.S."/>
        </authorList>
    </citation>
    <scope>NUCLEOTIDE SEQUENCE</scope>
    <source>
        <strain evidence="4">KasaAsao</strain>
    </source>
</reference>
<feature type="domain" description="Glycosyl hydrolase family 13 catalytic" evidence="3">
    <location>
        <begin position="55"/>
        <end position="442"/>
    </location>
</feature>
<dbReference type="Pfam" id="PF00128">
    <property type="entry name" value="Alpha-amylase"/>
    <property type="match status" value="1"/>
</dbReference>
<dbReference type="Gene3D" id="3.90.400.10">
    <property type="entry name" value="Oligo-1,6-glucosidase, Domain 2"/>
    <property type="match status" value="1"/>
</dbReference>
<dbReference type="Gene3D" id="2.60.40.1180">
    <property type="entry name" value="Golgi alpha-mannosidase II"/>
    <property type="match status" value="1"/>
</dbReference>
<organism evidence="4 5">
    <name type="scientific">Biomphalaria pfeifferi</name>
    <name type="common">Bloodfluke planorb</name>
    <name type="synonym">Freshwater snail</name>
    <dbReference type="NCBI Taxonomy" id="112525"/>
    <lineage>
        <taxon>Eukaryota</taxon>
        <taxon>Metazoa</taxon>
        <taxon>Spiralia</taxon>
        <taxon>Lophotrochozoa</taxon>
        <taxon>Mollusca</taxon>
        <taxon>Gastropoda</taxon>
        <taxon>Heterobranchia</taxon>
        <taxon>Euthyneura</taxon>
        <taxon>Panpulmonata</taxon>
        <taxon>Hygrophila</taxon>
        <taxon>Lymnaeoidea</taxon>
        <taxon>Planorbidae</taxon>
        <taxon>Biomphalaria</taxon>
    </lineage>
</organism>
<dbReference type="PANTHER" id="PTHR10357">
    <property type="entry name" value="ALPHA-AMYLASE FAMILY MEMBER"/>
    <property type="match status" value="1"/>
</dbReference>
<keyword evidence="5" id="KW-1185">Reference proteome</keyword>
<feature type="chain" id="PRO_5042020993" evidence="2">
    <location>
        <begin position="26"/>
        <end position="593"/>
    </location>
</feature>
<keyword evidence="1" id="KW-0325">Glycoprotein</keyword>
<protein>
    <submittedName>
        <fullName evidence="4">Maltase 1</fullName>
    </submittedName>
</protein>
<keyword evidence="2" id="KW-0732">Signal</keyword>
<evidence type="ECO:0000313" key="5">
    <source>
        <dbReference type="Proteomes" id="UP001233172"/>
    </source>
</evidence>
<dbReference type="InterPro" id="IPR017853">
    <property type="entry name" value="GH"/>
</dbReference>
<accession>A0AAD8B6F2</accession>
<sequence length="593" mass="67768">MRGLFNNILRSYGLLSAFLLVTVVAAVVQRDVNTQLITPATDQNLTWWQTAIFYQVYPRSFKDSNGDGVGDIQGIISELDYFVDLGVDCIWLSPVYKSPMRDFGYDISDYKDVDPIFGTLDDFRELIQEIHKRGLKFISDFVPGHVSSDHEWFRRSVKRDGKYTNYFVWSDGKLLDNGTRVPPNNWLSVFGGSAWSWNDERQQYYYHAFDPHQIDLNYRDENLQWEIKDSFRFWLDYGVDGFRIDAFSQLFENENTSLDEPLSGNNVPPTEYAYLNHIYTADQPDSLPILTSWKNVVDDYSKQDGKVRYLVVELYAPPNVRNKIYGVGAVPFNFDLISMGTHPTGRDIFSKVMDEYINLPSGKWPNFVLGNHDQKRLSYRYGAQYVNVFNILLLTLWGTPTTYYGEELGMLSANISWENTVDPQGLGAGPERYQLFTRDPSRTPMQWSNDFQAGFSTGNTTWLPLAENWATLNVKTENSSSQQTPYKLYRQLAHLRKNQAFQTGTFRAALVTDNIVSYLREGTLQRYLVIMNFGQETTDDYRNYGGPAATVVAITPGLTGVQEGQRLSLDALKLEPGQGVVLLLDPNFVPTIG</sequence>
<comment type="caution">
    <text evidence="4">The sequence shown here is derived from an EMBL/GenBank/DDBJ whole genome shotgun (WGS) entry which is preliminary data.</text>
</comment>
<name>A0AAD8B6F2_BIOPF</name>
<reference evidence="4" key="2">
    <citation type="submission" date="2023-04" db="EMBL/GenBank/DDBJ databases">
        <authorList>
            <person name="Bu L."/>
            <person name="Lu L."/>
            <person name="Laidemitt M.R."/>
            <person name="Zhang S.M."/>
            <person name="Mutuku M."/>
            <person name="Mkoji G."/>
            <person name="Steinauer M."/>
            <person name="Loker E.S."/>
        </authorList>
    </citation>
    <scope>NUCLEOTIDE SEQUENCE</scope>
    <source>
        <strain evidence="4">KasaAsao</strain>
        <tissue evidence="4">Whole Snail</tissue>
    </source>
</reference>
<dbReference type="SUPFAM" id="SSF51445">
    <property type="entry name" value="(Trans)glycosidases"/>
    <property type="match status" value="1"/>
</dbReference>
<evidence type="ECO:0000256" key="1">
    <source>
        <dbReference type="ARBA" id="ARBA00023180"/>
    </source>
</evidence>
<gene>
    <name evidence="4" type="ORF">Bpfe_021664</name>
</gene>
<dbReference type="InterPro" id="IPR013780">
    <property type="entry name" value="Glyco_hydro_b"/>
</dbReference>
<evidence type="ECO:0000313" key="4">
    <source>
        <dbReference type="EMBL" id="KAK0048898.1"/>
    </source>
</evidence>
<dbReference type="AlphaFoldDB" id="A0AAD8B6F2"/>